<dbReference type="InterPro" id="IPR014710">
    <property type="entry name" value="RmlC-like_jellyroll"/>
</dbReference>
<evidence type="ECO:0000259" key="1">
    <source>
        <dbReference type="Pfam" id="PF07883"/>
    </source>
</evidence>
<name>A0A9D1PTV8_9SPIO</name>
<feature type="domain" description="Cupin type-2" evidence="1">
    <location>
        <begin position="34"/>
        <end position="92"/>
    </location>
</feature>
<dbReference type="AlphaFoldDB" id="A0A9D1PTV8"/>
<comment type="caution">
    <text evidence="2">The sequence shown here is derived from an EMBL/GenBank/DDBJ whole genome shotgun (WGS) entry which is preliminary data.</text>
</comment>
<evidence type="ECO:0000313" key="3">
    <source>
        <dbReference type="Proteomes" id="UP000823936"/>
    </source>
</evidence>
<dbReference type="Pfam" id="PF07883">
    <property type="entry name" value="Cupin_2"/>
    <property type="match status" value="1"/>
</dbReference>
<dbReference type="EMBL" id="DXHU01000023">
    <property type="protein sequence ID" value="HIV99484.1"/>
    <property type="molecule type" value="Genomic_DNA"/>
</dbReference>
<protein>
    <submittedName>
        <fullName evidence="2">Cupin domain-containing protein</fullName>
    </submittedName>
</protein>
<organism evidence="2 3">
    <name type="scientific">Candidatus Ornithospirochaeta avicola</name>
    <dbReference type="NCBI Taxonomy" id="2840896"/>
    <lineage>
        <taxon>Bacteria</taxon>
        <taxon>Pseudomonadati</taxon>
        <taxon>Spirochaetota</taxon>
        <taxon>Spirochaetia</taxon>
        <taxon>Spirochaetales</taxon>
        <taxon>Spirochaetaceae</taxon>
        <taxon>Spirochaetaceae incertae sedis</taxon>
        <taxon>Candidatus Ornithospirochaeta</taxon>
    </lineage>
</organism>
<accession>A0A9D1PTV8</accession>
<dbReference type="InterPro" id="IPR013096">
    <property type="entry name" value="Cupin_2"/>
</dbReference>
<reference evidence="2" key="2">
    <citation type="submission" date="2021-04" db="EMBL/GenBank/DDBJ databases">
        <authorList>
            <person name="Gilroy R."/>
        </authorList>
    </citation>
    <scope>NUCLEOTIDE SEQUENCE</scope>
    <source>
        <strain evidence="2">Gambia11-129</strain>
    </source>
</reference>
<evidence type="ECO:0000313" key="2">
    <source>
        <dbReference type="EMBL" id="HIV99484.1"/>
    </source>
</evidence>
<dbReference type="InterPro" id="IPR011051">
    <property type="entry name" value="RmlC_Cupin_sf"/>
</dbReference>
<dbReference type="Proteomes" id="UP000823936">
    <property type="component" value="Unassembled WGS sequence"/>
</dbReference>
<dbReference type="Gene3D" id="2.60.120.10">
    <property type="entry name" value="Jelly Rolls"/>
    <property type="match status" value="1"/>
</dbReference>
<sequence>MYLADRDFLKYPLSDKAEEKEIISGDVNISHLYFLPGAIESRHENERDEYMYIISGKFEFAVNGDSRVMDKGDTVYIPRGSSHSVFCLEKGEMISFQSRS</sequence>
<dbReference type="SUPFAM" id="SSF51182">
    <property type="entry name" value="RmlC-like cupins"/>
    <property type="match status" value="1"/>
</dbReference>
<reference evidence="2" key="1">
    <citation type="journal article" date="2021" name="PeerJ">
        <title>Extensive microbial diversity within the chicken gut microbiome revealed by metagenomics and culture.</title>
        <authorList>
            <person name="Gilroy R."/>
            <person name="Ravi A."/>
            <person name="Getino M."/>
            <person name="Pursley I."/>
            <person name="Horton D.L."/>
            <person name="Alikhan N.F."/>
            <person name="Baker D."/>
            <person name="Gharbi K."/>
            <person name="Hall N."/>
            <person name="Watson M."/>
            <person name="Adriaenssens E.M."/>
            <person name="Foster-Nyarko E."/>
            <person name="Jarju S."/>
            <person name="Secka A."/>
            <person name="Antonio M."/>
            <person name="Oren A."/>
            <person name="Chaudhuri R.R."/>
            <person name="La Ragione R."/>
            <person name="Hildebrand F."/>
            <person name="Pallen M.J."/>
        </authorList>
    </citation>
    <scope>NUCLEOTIDE SEQUENCE</scope>
    <source>
        <strain evidence="2">Gambia11-129</strain>
    </source>
</reference>
<proteinExistence type="predicted"/>
<gene>
    <name evidence="2" type="ORF">IAB12_06900</name>
</gene>